<dbReference type="InterPro" id="IPR015943">
    <property type="entry name" value="WD40/YVTN_repeat-like_dom_sf"/>
</dbReference>
<proteinExistence type="predicted"/>
<dbReference type="AlphaFoldDB" id="A0A348WGL9"/>
<dbReference type="PROSITE" id="PS51318">
    <property type="entry name" value="TAT"/>
    <property type="match status" value="1"/>
</dbReference>
<dbReference type="PIRSF" id="PIRSF028101">
    <property type="entry name" value="UCP028101"/>
    <property type="match status" value="1"/>
</dbReference>
<dbReference type="RefSeq" id="WP_339851793.1">
    <property type="nucleotide sequence ID" value="NZ_CAXAXR010000002.1"/>
</dbReference>
<dbReference type="Gene3D" id="2.130.10.10">
    <property type="entry name" value="YVTN repeat-like/Quinoprotein amine dehydrogenase"/>
    <property type="match status" value="1"/>
</dbReference>
<comment type="caution">
    <text evidence="1">The sequence shown here is derived from an EMBL/GenBank/DDBJ whole genome shotgun (WGS) entry which is preliminary data.</text>
</comment>
<evidence type="ECO:0000313" key="1">
    <source>
        <dbReference type="EMBL" id="HAR53681.1"/>
    </source>
</evidence>
<protein>
    <submittedName>
        <fullName evidence="1">DUF1513 domain-containing protein</fullName>
    </submittedName>
</protein>
<dbReference type="Proteomes" id="UP000264719">
    <property type="component" value="Unassembled WGS sequence"/>
</dbReference>
<organism evidence="1 2">
    <name type="scientific">Roseovarius nubinhibens</name>
    <dbReference type="NCBI Taxonomy" id="314263"/>
    <lineage>
        <taxon>Bacteria</taxon>
        <taxon>Pseudomonadati</taxon>
        <taxon>Pseudomonadota</taxon>
        <taxon>Alphaproteobacteria</taxon>
        <taxon>Rhodobacterales</taxon>
        <taxon>Roseobacteraceae</taxon>
        <taxon>Roseovarius</taxon>
    </lineage>
</organism>
<dbReference type="InterPro" id="IPR008311">
    <property type="entry name" value="UCP028101"/>
</dbReference>
<dbReference type="InterPro" id="IPR011044">
    <property type="entry name" value="Quino_amine_DH_bsu"/>
</dbReference>
<gene>
    <name evidence="1" type="ORF">DCS45_17660</name>
</gene>
<dbReference type="InterPro" id="IPR006311">
    <property type="entry name" value="TAT_signal"/>
</dbReference>
<reference evidence="1 2" key="1">
    <citation type="journal article" date="2018" name="Nat. Biotechnol.">
        <title>A standardized bacterial taxonomy based on genome phylogeny substantially revises the tree of life.</title>
        <authorList>
            <person name="Parks D.H."/>
            <person name="Chuvochina M."/>
            <person name="Waite D.W."/>
            <person name="Rinke C."/>
            <person name="Skarshewski A."/>
            <person name="Chaumeil P.A."/>
            <person name="Hugenholtz P."/>
        </authorList>
    </citation>
    <scope>NUCLEOTIDE SEQUENCE [LARGE SCALE GENOMIC DNA]</scope>
    <source>
        <strain evidence="1">UBA9169</strain>
    </source>
</reference>
<accession>A0A348WGL9</accession>
<dbReference type="SUPFAM" id="SSF50969">
    <property type="entry name" value="YVTN repeat-like/Quinoprotein amine dehydrogenase"/>
    <property type="match status" value="1"/>
</dbReference>
<evidence type="ECO:0000313" key="2">
    <source>
        <dbReference type="Proteomes" id="UP000264719"/>
    </source>
</evidence>
<dbReference type="Pfam" id="PF07433">
    <property type="entry name" value="DUF1513"/>
    <property type="match status" value="1"/>
</dbReference>
<name>A0A348WGL9_9RHOB</name>
<dbReference type="EMBL" id="DMVW01000171">
    <property type="protein sequence ID" value="HAR53681.1"/>
    <property type="molecule type" value="Genomic_DNA"/>
</dbReference>
<sequence>MRGRRRFLGGLLAAGALPATGWAELGNPEFLAAARRATGDYALFGLSGAGTALFQLPLPGRGHAAAAHPSRALAVAFARRPGRFALVIDCQSGKSLAELSAPEGRHFSGHGAFSRDGDLLFTGENAYDEGRGMIGVWDMRDGLRRVAEFASGGVGPHDLRLMPDGASLVVANGGIETHPEAGRAKLNLATMRPNLSYLSLSGDLLEQHEPPAEWHQLSTRHLALRPDGLVALACQWQGDMADVPPLLVLHRRGEALQFCEADEDRMTERRMRGYAGSVAIAAAGEEIAITGPRGGLALVFDTSGRRVAEITEPDICGTAAGRQGLVFSTGTGRVIGAAATARPVSHPVNWDNHLVAIAPV</sequence>